<keyword evidence="1" id="KW-0378">Hydrolase</keyword>
<dbReference type="EnsemblMetazoa" id="CJA23608b.1">
    <property type="protein sequence ID" value="CJA23608b.1"/>
    <property type="gene ID" value="WBGene00179180"/>
</dbReference>
<dbReference type="InterPro" id="IPR025476">
    <property type="entry name" value="Helitron_helicase-like"/>
</dbReference>
<dbReference type="GO" id="GO:0006310">
    <property type="term" value="P:DNA recombination"/>
    <property type="evidence" value="ECO:0007669"/>
    <property type="project" value="UniProtKB-KW"/>
</dbReference>
<dbReference type="GO" id="GO:0000723">
    <property type="term" value="P:telomere maintenance"/>
    <property type="evidence" value="ECO:0007669"/>
    <property type="project" value="InterPro"/>
</dbReference>
<dbReference type="PANTHER" id="PTHR10492:SF57">
    <property type="entry name" value="ATP-DEPENDENT DNA HELICASE"/>
    <property type="match status" value="1"/>
</dbReference>
<proteinExistence type="inferred from homology"/>
<evidence type="ECO:0000313" key="7">
    <source>
        <dbReference type="Proteomes" id="UP000005237"/>
    </source>
</evidence>
<dbReference type="Pfam" id="PF05970">
    <property type="entry name" value="PIF1"/>
    <property type="match status" value="1"/>
</dbReference>
<keyword evidence="1" id="KW-0227">DNA damage</keyword>
<evidence type="ECO:0000313" key="6">
    <source>
        <dbReference type="EnsemblMetazoa" id="CJA23608b.1"/>
    </source>
</evidence>
<feature type="domain" description="Helitron helicase-like" evidence="4">
    <location>
        <begin position="353"/>
        <end position="450"/>
    </location>
</feature>
<keyword evidence="1" id="KW-0347">Helicase</keyword>
<evidence type="ECO:0000259" key="4">
    <source>
        <dbReference type="Pfam" id="PF14214"/>
    </source>
</evidence>
<comment type="catalytic activity">
    <reaction evidence="1">
        <text>ATP + H2O = ADP + phosphate + H(+)</text>
        <dbReference type="Rhea" id="RHEA:13065"/>
        <dbReference type="ChEBI" id="CHEBI:15377"/>
        <dbReference type="ChEBI" id="CHEBI:15378"/>
        <dbReference type="ChEBI" id="CHEBI:30616"/>
        <dbReference type="ChEBI" id="CHEBI:43474"/>
        <dbReference type="ChEBI" id="CHEBI:456216"/>
        <dbReference type="EC" id="5.6.2.3"/>
    </reaction>
</comment>
<keyword evidence="1" id="KW-0234">DNA repair</keyword>
<dbReference type="SUPFAM" id="SSF52540">
    <property type="entry name" value="P-loop containing nucleoside triphosphate hydrolases"/>
    <property type="match status" value="2"/>
</dbReference>
<dbReference type="Pfam" id="PF21530">
    <property type="entry name" value="Pif1_2B_dom"/>
    <property type="match status" value="1"/>
</dbReference>
<dbReference type="Pfam" id="PF14214">
    <property type="entry name" value="Helitron_like_N"/>
    <property type="match status" value="1"/>
</dbReference>
<dbReference type="Gene3D" id="3.40.50.300">
    <property type="entry name" value="P-loop containing nucleotide triphosphate hydrolases"/>
    <property type="match status" value="1"/>
</dbReference>
<sequence length="1260" mass="143444">MATRATKRKSQEPEEDRQKRLHLNAVQKAIERSKETENQRTARISAVASRKAIKKSRLNVALTEPNVDTHYAGKMDQKCEHCKALYFSAEKTQRGFYNTCCSQGAVKLEVCKNFPKELQMLFLSMDPVAVDFREHCRNYNNTLAMGSFKAQLDQLTTPGPYCYRLHGQTYHFVGNLHPEVGNERKFAQVFIMDTSTAAEELASRPLIQDWCSQDLLEKLIDILKEHNPFVKSFKTMHEIEKEEEEAAHHENRPVRSVKMTFRVRTEDDQRRYQLPTATEVAVVYVGDDDYIPGERNVTVHQRGGQLTSLRVIDKECDPMVYPLLFPTGKYGWHLGINLNRAKGARKNVTALDFYSYHLHQREFFCPLFHSGKLFQQFVVDVWTKIEQGRLNFIRHNQDKLRGENLQSLQDYIEGDETGKIGIRYILPASHTGSVRNMIQQYHDAMAVVARTSADVDNVISAELPDKTDNPELFERVQKMMMHRPCGVHNPRSPLDLDNRHVIPYNPWLIQKYNCHINLEVCGAISSVKYLYKYVYKGTTRASIRLQTNKDGVQHEVINEIDEYLDTRYVCAPESIWHIFSFKLSNRSVSVTMLKVHLPGKQTVTFQEGNEAVALERAKEAKTTLTAWFEINKKSEELALTDGAMPVGVYDSRVFLYNEMPEHFLFTTNNGWTARKNQRFSIGRMPFVGIRDTERYSLRQLLLYSKGATSFENLRTVNGVVFETFTEAARAAGFLEDDEVYIKSLEEAAGFQSAYQLRGFFSTLLIFGEISDKKAMWERFINDLCEDYEHQQCDRQTAEAMAYYDIYDRLAAMTHDPRAILDLEYSRVNQFPCQHIDYHQCEQDGQDMRSKLTQEQEDVVVAVLGALEQGGGQIFVDGPGGSGKTFVYNCIANIIHGERKSLLAIAWTGIAASLLPNGRTVSSVFKLATSAGSSFSSLNPRSADAKRLADVDLILWDEAPMSPKASLEAVDRFFRDMTDIDRPFGGKVVVLGGDFRQCLPVMDKGGVDEKVANCIKKSDLWRHFKTFRLTINMRVSNGDDTWKSELLAIGDGKRGDNITGAIKVQQCFKSSEDLSDDVFGELLITGAGFEEFSKVSILTPRNKEALEINDTILAKMPGTANTYRSFDKVEKSENYPDQSNHFSTELLNTMTPSGMPPHILNLKTGAIIMLLRNLDVKNCLCNGTRFVIEQMGDRVLQCKFVAGVRRGESVLIPMIKLTYDENLPFKLARLQFPIRLSFAMTINKSQGQTFDKIGLHLKERQ</sequence>
<dbReference type="GO" id="GO:0016787">
    <property type="term" value="F:hydrolase activity"/>
    <property type="evidence" value="ECO:0007669"/>
    <property type="project" value="UniProtKB-KW"/>
</dbReference>
<dbReference type="EC" id="5.6.2.3" evidence="1"/>
<keyword evidence="1" id="KW-0547">Nucleotide-binding</keyword>
<evidence type="ECO:0000256" key="1">
    <source>
        <dbReference type="RuleBase" id="RU363044"/>
    </source>
</evidence>
<comment type="similarity">
    <text evidence="1">Belongs to the helicase family.</text>
</comment>
<feature type="compositionally biased region" description="Basic and acidic residues" evidence="2">
    <location>
        <begin position="9"/>
        <end position="18"/>
    </location>
</feature>
<dbReference type="Proteomes" id="UP000005237">
    <property type="component" value="Unassembled WGS sequence"/>
</dbReference>
<keyword evidence="1" id="KW-0067">ATP-binding</keyword>
<dbReference type="AlphaFoldDB" id="A0A8R1I8P3"/>
<accession>A0A8R1I8P3</accession>
<dbReference type="InterPro" id="IPR049163">
    <property type="entry name" value="Pif1-like_2B_dom"/>
</dbReference>
<evidence type="ECO:0000259" key="5">
    <source>
        <dbReference type="Pfam" id="PF21530"/>
    </source>
</evidence>
<reference evidence="7" key="1">
    <citation type="submission" date="2010-08" db="EMBL/GenBank/DDBJ databases">
        <authorList>
            <consortium name="Caenorhabditis japonica Sequencing Consortium"/>
            <person name="Wilson R.K."/>
        </authorList>
    </citation>
    <scope>NUCLEOTIDE SEQUENCE [LARGE SCALE GENOMIC DNA]</scope>
    <source>
        <strain evidence="7">DF5081</strain>
    </source>
</reference>
<dbReference type="GO" id="GO:0043139">
    <property type="term" value="F:5'-3' DNA helicase activity"/>
    <property type="evidence" value="ECO:0007669"/>
    <property type="project" value="UniProtKB-EC"/>
</dbReference>
<keyword evidence="1" id="KW-0233">DNA recombination</keyword>
<evidence type="ECO:0000256" key="2">
    <source>
        <dbReference type="SAM" id="MobiDB-lite"/>
    </source>
</evidence>
<dbReference type="PANTHER" id="PTHR10492">
    <property type="match status" value="1"/>
</dbReference>
<reference evidence="6" key="2">
    <citation type="submission" date="2022-06" db="UniProtKB">
        <authorList>
            <consortium name="EnsemblMetazoa"/>
        </authorList>
    </citation>
    <scope>IDENTIFICATION</scope>
    <source>
        <strain evidence="6">DF5081</strain>
    </source>
</reference>
<feature type="region of interest" description="Disordered" evidence="2">
    <location>
        <begin position="1"/>
        <end position="23"/>
    </location>
</feature>
<comment type="cofactor">
    <cofactor evidence="1">
        <name>Mg(2+)</name>
        <dbReference type="ChEBI" id="CHEBI:18420"/>
    </cofactor>
</comment>
<evidence type="ECO:0000259" key="3">
    <source>
        <dbReference type="Pfam" id="PF05970"/>
    </source>
</evidence>
<keyword evidence="7" id="KW-1185">Reference proteome</keyword>
<dbReference type="InterPro" id="IPR010285">
    <property type="entry name" value="DNA_helicase_pif1-like_DEAD"/>
</dbReference>
<feature type="domain" description="DNA helicase Pif1-like DEAD-box helicase" evidence="3">
    <location>
        <begin position="850"/>
        <end position="1038"/>
    </location>
</feature>
<dbReference type="GO" id="GO:0006281">
    <property type="term" value="P:DNA repair"/>
    <property type="evidence" value="ECO:0007669"/>
    <property type="project" value="UniProtKB-KW"/>
</dbReference>
<dbReference type="InterPro" id="IPR027417">
    <property type="entry name" value="P-loop_NTPase"/>
</dbReference>
<dbReference type="GO" id="GO:0005524">
    <property type="term" value="F:ATP binding"/>
    <property type="evidence" value="ECO:0007669"/>
    <property type="project" value="UniProtKB-KW"/>
</dbReference>
<protein>
    <recommendedName>
        <fullName evidence="1">ATP-dependent DNA helicase</fullName>
        <ecNumber evidence="1">5.6.2.3</ecNumber>
    </recommendedName>
</protein>
<feature type="domain" description="DNA helicase Pif1-like 2B" evidence="5">
    <location>
        <begin position="1144"/>
        <end position="1189"/>
    </location>
</feature>
<name>A0A8R1I8P3_CAEJA</name>
<organism evidence="6 7">
    <name type="scientific">Caenorhabditis japonica</name>
    <dbReference type="NCBI Taxonomy" id="281687"/>
    <lineage>
        <taxon>Eukaryota</taxon>
        <taxon>Metazoa</taxon>
        <taxon>Ecdysozoa</taxon>
        <taxon>Nematoda</taxon>
        <taxon>Chromadorea</taxon>
        <taxon>Rhabditida</taxon>
        <taxon>Rhabditina</taxon>
        <taxon>Rhabditomorpha</taxon>
        <taxon>Rhabditoidea</taxon>
        <taxon>Rhabditidae</taxon>
        <taxon>Peloderinae</taxon>
        <taxon>Caenorhabditis</taxon>
    </lineage>
</organism>